<dbReference type="Gene3D" id="3.80.10.10">
    <property type="entry name" value="Ribonuclease Inhibitor"/>
    <property type="match status" value="2"/>
</dbReference>
<dbReference type="PANTHER" id="PTHR46433:SF3">
    <property type="entry name" value="RAB GTPASE DOMAIN-CONTAINING PROTEIN"/>
    <property type="match status" value="1"/>
</dbReference>
<dbReference type="RefSeq" id="WP_194848286.1">
    <property type="nucleotide sequence ID" value="NZ_JAAEJV010000055.1"/>
</dbReference>
<sequence>MASSSNQLGKTPIGNHSLEFYNIKGKVVAHLYTQTSKPKTCILEGLETTHRYSYETLTGKAKETIDTFLRSHDISLKTWNLSPIKEKKRSSLFFGKKLAEIRIGREKNSVKYKQLDHLIELIERSDGKNKEELLKGANQLYMNLLNQEEIPQKEQGLEKISKKYQTIVDQLTTSPPEVGELLKLQDELQQVPANHRSSFYTTLSEQIEALTIVALTDQATLPEKQTTFSLGEKDYQVVPTRGEGACALHALLGTESGGIYRFPGESTTSSSRAKTSFTNHFKEALKKRDPHTIALFIGLIQSHLTSTDPSSQMLFNDSQPGKALVEEAKRLSVPYITEREKIKKEEALLWLQEIEQSQDILSHLFSEVEKITDPTSFYYRKSEEELALIFKKEPLRLLSRINEERPLYLSILRNDAKKAIETLQLAKEDLLRKESAQKKGWILSEKMVDHYIETVNHPPFYLNTQEIELAAHLFQKKVLIVKSEGGNIVPATSPINNQLSTPPIIIHHQGAHFSRCLPTNILFSSDQKLSPIFQTLTQERSSTPPLNRSTPPIPVLPKKPEKEKLEPPPCPLNLALLKQTEERVAKNEREQSLKDFRLLLFQVNNGTTSQAFDRLYALSLFFLSYLPKGLFEQLLGAQKMIPRLLKYTPSKGKEQLALATLCGQRYREWAAPLKGDAKINESILAMEYYSNAIGLATQYAPEKLKALHKEASKLFIPIIKEKLVDTQLYKERLAQCEQNAHPEDFEKILNEIQRLRAFQCDGGDYLLKLYQQAQEVLIKVRDNRADSFSHLAHPIGAGLTPTPLPQNPTYITERYRTALDEYRKTFPTQNGSSIRNLQKKQTEDFITFLNTHILKDTFAILGPPPPGYALMAMGSIAREEVRPYSDLEWMILIKEKSHFDYFQTLDRLINLQLTSLGEPRIGTKNPFTALQCPSGLHLDHGSHSTDYIRKPKEMANQTGLKTEEDPASLSHTLLRTRYLDTDSPELISKYKKKVQKILDTPAGSKTVRQWRALLLIKERITDYKKVWKQEVTETVISKQIQELGICQSQRPRFSSLEGDAGASKNQFSNLSGSNLKEQYIKPLFLLIGDLALYFGIDKTNTLDILDGFKNRKIFDPLTRSLLRESVEMLYTIHVDLQPLKDHETLLSRTYFLLLEPLYTYLEKVLEGALQKSNKSDPKEVKKTQLAPLEKSLINLSLPQLTFNQILSLASNPLEATAPLETFVTCMAQKVSEEKRHLYWYKKLSQFTTSEPLRSLYLKTLLQQKKTDLYNLLAPIPNREGTRQSVLIEEQAFYKSLTRLTQKTKSAATITSPTLGTRYIKETLFDDLFDSSDNISDDYPGEETTEGYRSAHNVCHLKKEELDLHIKQKPYHPLMEYAIYNLTSRLSGEGPPPTELAKITKGNNTYPVLISKTVPGINLQKALTKKTLPLDGKHHTWNLLLSILTRPADGRAPNYIYNRGKITSIDNDIAFAIPILKGEKSSEAWKRKLDFMLGRLPEKDVGKPMPHDTVRFCSILFTINPGFKLKQDVIKDFCNLKPNLILEGWIKNLEAKEKEYCALFNEKTLEKLFKENALRTFTPTLLFRKGEMATLCAQFDYLQRFLKSSLNVKRKVTANRLLDSLINLRAKDYSTQNIGKYLSNAYKNRGKTAENRLEKAVGRTVRQSSTSIGAQYSCYGKELTYKEIKKGLLSISKAKEEFLLYSTFKTARAIKEGIEVDFINLVGDDERERILTSSLKLNLLKNYSSLHIQGCTTLNTPTLLPFLHRNIKILDLSGSGIVFFKEIGDKTPSIEELNLSCCLNLLSLEIPGKEATAFKPETPPSQINLPNLKKLNLSYCHQLATIRLNAPKLETLSLRNSAISNFSGFGNTLPHLRKLNLSFCSKLRSIEIPGLATSLPVRLPKLKSLNVSQCRQLTTIRLKASSLYSFKNTYTPALKNIHIDLKNYDYARLNHSLLKAQGLKRSIAQNKKDIARLLSNQDLQTLDLSFCVINNKWAEIIAQLITKSKALKEVKLRYSKLSEKAIAGLLDATKNSSTLINLDLTGNKVPIELDQAIYECLRKNQVSLHRHTAPQLPKIAFGPEEWEKYIGYVDKTVPLPSNIESILNSDCPIWRGKKTKDTHLLTFIPQKINGKPLTINSFQDLIESKNLDDKAAAYRYYYVKLKEDLGNQKVPYPYWIMMSYDVIPNSRGKDYTAQEAMVKMLSKKTEQPYDLPKTLEATIVALTNYIRSKTMLYADKPRTYTRCQEMLSDEYGAKVGGFSSGGLGLGINFWEPDSIGVGVVRKFSQGSG</sequence>
<evidence type="ECO:0000313" key="3">
    <source>
        <dbReference type="EMBL" id="MBF5059960.1"/>
    </source>
</evidence>
<evidence type="ECO:0000313" key="4">
    <source>
        <dbReference type="Proteomes" id="UP001194714"/>
    </source>
</evidence>
<accession>A0ABS0B0P6</accession>
<gene>
    <name evidence="3" type="ORF">NEPTK9_001484</name>
</gene>
<protein>
    <recommendedName>
        <fullName evidence="2">Protein-PII uridylyltransferase N-terminal domain-containing protein</fullName>
    </recommendedName>
</protein>
<dbReference type="Proteomes" id="UP001194714">
    <property type="component" value="Unassembled WGS sequence"/>
</dbReference>
<evidence type="ECO:0000259" key="2">
    <source>
        <dbReference type="Pfam" id="PF03445"/>
    </source>
</evidence>
<feature type="compositionally biased region" description="Polar residues" evidence="1">
    <location>
        <begin position="537"/>
        <end position="550"/>
    </location>
</feature>
<evidence type="ECO:0000256" key="1">
    <source>
        <dbReference type="SAM" id="MobiDB-lite"/>
    </source>
</evidence>
<feature type="domain" description="Protein-PII uridylyltransferase N-terminal" evidence="2">
    <location>
        <begin position="853"/>
        <end position="919"/>
    </location>
</feature>
<dbReference type="InterPro" id="IPR032675">
    <property type="entry name" value="LRR_dom_sf"/>
</dbReference>
<organism evidence="3 4">
    <name type="scientific">Candidatus Neptunichlamydia vexilliferae</name>
    <dbReference type="NCBI Taxonomy" id="1651774"/>
    <lineage>
        <taxon>Bacteria</taxon>
        <taxon>Pseudomonadati</taxon>
        <taxon>Chlamydiota</taxon>
        <taxon>Chlamydiia</taxon>
        <taxon>Parachlamydiales</taxon>
        <taxon>Simkaniaceae</taxon>
        <taxon>Candidatus Neptunichlamydia</taxon>
    </lineage>
</organism>
<dbReference type="Pfam" id="PF03445">
    <property type="entry name" value="DUF294"/>
    <property type="match status" value="1"/>
</dbReference>
<keyword evidence="4" id="KW-1185">Reference proteome</keyword>
<proteinExistence type="predicted"/>
<dbReference type="EMBL" id="JAAEJV010000055">
    <property type="protein sequence ID" value="MBF5059960.1"/>
    <property type="molecule type" value="Genomic_DNA"/>
</dbReference>
<dbReference type="PANTHER" id="PTHR46433">
    <property type="entry name" value="ANK_REP_REGION DOMAIN-CONTAINING PROTEIN-RELATED"/>
    <property type="match status" value="1"/>
</dbReference>
<dbReference type="InterPro" id="IPR005105">
    <property type="entry name" value="GlnD_Uridyltrans_N"/>
</dbReference>
<comment type="caution">
    <text evidence="3">The sequence shown here is derived from an EMBL/GenBank/DDBJ whole genome shotgun (WGS) entry which is preliminary data.</text>
</comment>
<feature type="region of interest" description="Disordered" evidence="1">
    <location>
        <begin position="537"/>
        <end position="569"/>
    </location>
</feature>
<reference evidence="3 4" key="1">
    <citation type="submission" date="2020-01" db="EMBL/GenBank/DDBJ databases">
        <title>Draft genome sequence of Cand. Neptunochlamydia vexilliferae K9.</title>
        <authorList>
            <person name="Schulz F."/>
            <person name="Koestlbacher S."/>
            <person name="Wascher F."/>
            <person name="Pizzetti I."/>
            <person name="Horn M."/>
        </authorList>
    </citation>
    <scope>NUCLEOTIDE SEQUENCE [LARGE SCALE GENOMIC DNA]</scope>
    <source>
        <strain evidence="3 4">K9</strain>
    </source>
</reference>
<name>A0ABS0B0P6_9BACT</name>
<dbReference type="SUPFAM" id="SSF52047">
    <property type="entry name" value="RNI-like"/>
    <property type="match status" value="1"/>
</dbReference>